<dbReference type="CDD" id="cd01130">
    <property type="entry name" value="VirB11-like_ATPase"/>
    <property type="match status" value="1"/>
</dbReference>
<gene>
    <name evidence="3" type="ORF">GsuE55_28170</name>
</gene>
<sequence>MRIEEAIKKKQFFHSESIEATSSFALEQNEKVDDLKYSVRQKILSHFGEEPELLHQPEKLKQLVWKAFEEEYEANYVDLLLDTSEKRLITGEIVRNLIGFGVIDPLIRDEEITEIMINGTKDVFIERRGRISRALTEEGIPIQFESEADILNLVEKIVAPINRKIDESDPIVDARLPDGSRVNVVIRPVSLNGPVVTIRKFPSNPYTMEDLVQLGALDQKIAEWLSYLVKARYNIIVSGGTGSGKTTFLNALSMFIPRHERIITVEDAAELKVSHIENLVRLETRPPNIENKGMITIRDLVKTALRMRPDRIIVGEVRSGEALDMLQAMNTGHDGSLTTGHANSSMDMLSRLETMVLMSGLELPLPAIRRQIASAVEFIIHLGRMRDGSRKVIQISEVRDFRNGEIECVDLFKWKTTHVGENGTVFGRLESTGNVVKQMDKWASLGISQSINDIFDKRVMMQS</sequence>
<evidence type="ECO:0000256" key="1">
    <source>
        <dbReference type="ARBA" id="ARBA00006611"/>
    </source>
</evidence>
<protein>
    <submittedName>
        <fullName evidence="3">Type II secretion system protein E</fullName>
    </submittedName>
</protein>
<dbReference type="EMBL" id="AP022557">
    <property type="protein sequence ID" value="BBW97984.1"/>
    <property type="molecule type" value="Genomic_DNA"/>
</dbReference>
<proteinExistence type="inferred from homology"/>
<feature type="domain" description="AAA+ ATPase" evidence="2">
    <location>
        <begin position="231"/>
        <end position="386"/>
    </location>
</feature>
<dbReference type="AlphaFoldDB" id="A0A679FYS4"/>
<dbReference type="InterPro" id="IPR027417">
    <property type="entry name" value="P-loop_NTPase"/>
</dbReference>
<name>A0A679FYS4_9BACL</name>
<dbReference type="SUPFAM" id="SSF52540">
    <property type="entry name" value="P-loop containing nucleoside triphosphate hydrolases"/>
    <property type="match status" value="1"/>
</dbReference>
<organism evidence="3 4">
    <name type="scientific">Geobacillus subterraneus</name>
    <dbReference type="NCBI Taxonomy" id="129338"/>
    <lineage>
        <taxon>Bacteria</taxon>
        <taxon>Bacillati</taxon>
        <taxon>Bacillota</taxon>
        <taxon>Bacilli</taxon>
        <taxon>Bacillales</taxon>
        <taxon>Anoxybacillaceae</taxon>
        <taxon>Geobacillus</taxon>
    </lineage>
</organism>
<dbReference type="InterPro" id="IPR050921">
    <property type="entry name" value="T4SS_GSP_E_ATPase"/>
</dbReference>
<evidence type="ECO:0000313" key="4">
    <source>
        <dbReference type="Proteomes" id="UP000501421"/>
    </source>
</evidence>
<accession>A0A679FYS4</accession>
<dbReference type="Proteomes" id="UP000501421">
    <property type="component" value="Chromosome"/>
</dbReference>
<dbReference type="Pfam" id="PF00437">
    <property type="entry name" value="T2SSE"/>
    <property type="match status" value="1"/>
</dbReference>
<dbReference type="PANTHER" id="PTHR30486">
    <property type="entry name" value="TWITCHING MOTILITY PROTEIN PILT"/>
    <property type="match status" value="1"/>
</dbReference>
<dbReference type="Gene3D" id="3.30.450.380">
    <property type="match status" value="1"/>
</dbReference>
<dbReference type="SMART" id="SM00382">
    <property type="entry name" value="AAA"/>
    <property type="match status" value="1"/>
</dbReference>
<evidence type="ECO:0000313" key="3">
    <source>
        <dbReference type="EMBL" id="BBW97984.1"/>
    </source>
</evidence>
<dbReference type="GO" id="GO:0016887">
    <property type="term" value="F:ATP hydrolysis activity"/>
    <property type="evidence" value="ECO:0007669"/>
    <property type="project" value="InterPro"/>
</dbReference>
<dbReference type="InterPro" id="IPR001482">
    <property type="entry name" value="T2SS/T4SS_dom"/>
</dbReference>
<reference evidence="4" key="1">
    <citation type="journal article" date="2020" name="Microbiol. Resour. Announc.">
        <title>Complete Genome Sequence of Geobacillus sp. Strain E55-1, Isolated from Mine Geyser in Japan.</title>
        <authorList>
            <person name="Miyazaki K."/>
            <person name="Hase E."/>
            <person name="Tokito N."/>
        </authorList>
    </citation>
    <scope>NUCLEOTIDE SEQUENCE [LARGE SCALE GENOMIC DNA]</scope>
    <source>
        <strain evidence="4">E55-1</strain>
    </source>
</reference>
<keyword evidence="4" id="KW-1185">Reference proteome</keyword>
<dbReference type="RefSeq" id="WP_033842812.1">
    <property type="nucleotide sequence ID" value="NZ_AP022557.1"/>
</dbReference>
<dbReference type="InterPro" id="IPR003593">
    <property type="entry name" value="AAA+_ATPase"/>
</dbReference>
<dbReference type="Gene3D" id="3.40.50.300">
    <property type="entry name" value="P-loop containing nucleotide triphosphate hydrolases"/>
    <property type="match status" value="1"/>
</dbReference>
<evidence type="ECO:0000259" key="2">
    <source>
        <dbReference type="SMART" id="SM00382"/>
    </source>
</evidence>
<comment type="similarity">
    <text evidence="1">Belongs to the GSP E family.</text>
</comment>
<dbReference type="PANTHER" id="PTHR30486:SF15">
    <property type="entry name" value="TYPE II_IV SECRETION SYSTEM ATPASE"/>
    <property type="match status" value="1"/>
</dbReference>